<evidence type="ECO:0000256" key="2">
    <source>
        <dbReference type="ARBA" id="ARBA00005722"/>
    </source>
</evidence>
<dbReference type="GO" id="GO:0009279">
    <property type="term" value="C:cell outer membrane"/>
    <property type="evidence" value="ECO:0007669"/>
    <property type="project" value="UniProtKB-SubCell"/>
</dbReference>
<dbReference type="AlphaFoldDB" id="A0A927FJH1"/>
<evidence type="ECO:0000313" key="7">
    <source>
        <dbReference type="EMBL" id="MBD8051723.1"/>
    </source>
</evidence>
<dbReference type="PANTHER" id="PTHR38776">
    <property type="entry name" value="MLTA-INTERACTING PROTEIN-RELATED"/>
    <property type="match status" value="1"/>
</dbReference>
<reference evidence="7" key="1">
    <citation type="submission" date="2020-09" db="EMBL/GenBank/DDBJ databases">
        <title>Genome seq and assembly of Limnohabitants sp.</title>
        <authorList>
            <person name="Chhetri G."/>
        </authorList>
    </citation>
    <scope>NUCLEOTIDE SEQUENCE</scope>
    <source>
        <strain evidence="7">JUR4</strain>
    </source>
</reference>
<gene>
    <name evidence="7" type="ORF">IC609_14345</name>
</gene>
<evidence type="ECO:0000256" key="3">
    <source>
        <dbReference type="ARBA" id="ARBA00022729"/>
    </source>
</evidence>
<comment type="similarity">
    <text evidence="2">Belongs to the MipA/OmpV family.</text>
</comment>
<comment type="subcellular location">
    <subcellularLocation>
        <location evidence="1">Cell outer membrane</location>
    </subcellularLocation>
</comment>
<comment type="caution">
    <text evidence="7">The sequence shown here is derived from an EMBL/GenBank/DDBJ whole genome shotgun (WGS) entry which is preliminary data.</text>
</comment>
<keyword evidence="3 6" id="KW-0732">Signal</keyword>
<evidence type="ECO:0000256" key="4">
    <source>
        <dbReference type="ARBA" id="ARBA00023136"/>
    </source>
</evidence>
<dbReference type="PANTHER" id="PTHR38776:SF1">
    <property type="entry name" value="MLTA-INTERACTING PROTEIN-RELATED"/>
    <property type="match status" value="1"/>
</dbReference>
<keyword evidence="5" id="KW-0998">Cell outer membrane</keyword>
<dbReference type="RefSeq" id="WP_191820199.1">
    <property type="nucleotide sequence ID" value="NZ_JACYFT010000003.1"/>
</dbReference>
<dbReference type="EMBL" id="JACYFT010000003">
    <property type="protein sequence ID" value="MBD8051723.1"/>
    <property type="molecule type" value="Genomic_DNA"/>
</dbReference>
<sequence>MKKSLACLLSVTPVIALAQSGGFVGDIGAMALTSSAVVKGAERSTTVMPYVYGDWGPFFARVDTLGIKTLPVGDGHIELAMRISTEDVKAGKTAYPAAGDRSAPLPVGVGTFQRTALGGLFAYAMHDPRSGGQFGELNWAGKFDVGPVKLYPQLGVQYRSADYVRHLYGIDAAQSQATSLSIYRPGASFTPMATLQATVPLSGPWALQLVTRYRRLDDAVAHSPLVNRSSQVSGFAAVTYTLN</sequence>
<proteinExistence type="inferred from homology"/>
<evidence type="ECO:0000256" key="6">
    <source>
        <dbReference type="SAM" id="SignalP"/>
    </source>
</evidence>
<keyword evidence="8" id="KW-1185">Reference proteome</keyword>
<dbReference type="InterPro" id="IPR010583">
    <property type="entry name" value="MipA"/>
</dbReference>
<feature type="chain" id="PRO_5036881400" evidence="6">
    <location>
        <begin position="19"/>
        <end position="243"/>
    </location>
</feature>
<name>A0A927FJH1_9BURK</name>
<feature type="signal peptide" evidence="6">
    <location>
        <begin position="1"/>
        <end position="18"/>
    </location>
</feature>
<organism evidence="7 8">
    <name type="scientific">Limnohabitans radicicola</name>
    <dbReference type="NCBI Taxonomy" id="2771427"/>
    <lineage>
        <taxon>Bacteria</taxon>
        <taxon>Pseudomonadati</taxon>
        <taxon>Pseudomonadota</taxon>
        <taxon>Betaproteobacteria</taxon>
        <taxon>Burkholderiales</taxon>
        <taxon>Comamonadaceae</taxon>
        <taxon>Limnohabitans</taxon>
    </lineage>
</organism>
<accession>A0A927FJH1</accession>
<evidence type="ECO:0000313" key="8">
    <source>
        <dbReference type="Proteomes" id="UP000647424"/>
    </source>
</evidence>
<dbReference type="Pfam" id="PF06629">
    <property type="entry name" value="MipA"/>
    <property type="match status" value="1"/>
</dbReference>
<evidence type="ECO:0000256" key="1">
    <source>
        <dbReference type="ARBA" id="ARBA00004442"/>
    </source>
</evidence>
<dbReference type="Proteomes" id="UP000647424">
    <property type="component" value="Unassembled WGS sequence"/>
</dbReference>
<protein>
    <submittedName>
        <fullName evidence="7">MipA/OmpV family protein</fullName>
    </submittedName>
</protein>
<keyword evidence="4" id="KW-0472">Membrane</keyword>
<evidence type="ECO:0000256" key="5">
    <source>
        <dbReference type="ARBA" id="ARBA00023237"/>
    </source>
</evidence>